<feature type="non-terminal residue" evidence="2">
    <location>
        <position position="1"/>
    </location>
</feature>
<name>A0A0C9SVK4_PLICR</name>
<sequence>SSLSVLTMPLPGTRNAPRKFKGKSSEIEEFLDIYDRLLRQNNIISDEDKCKSITQYCSSKVKSFVKALTSYQENRWDALRQNLLDLYDADLATTKYRQKDLLKFVKESRAKPMKNLTQWKRYCRRFIPIAGYLRTKKKINEDEYATYFWAGIPKSFRAILEARLLAKDPSRDMSTPFKYEEVEKVATAYLQRDKFPSMLIDSDSEDEDGTLSDLSDESSDSDSSDSDSDDERERRKKKKKEKLKSALKKSQKKKRAAKDEDDEEDEKPAKRRPSAHSEQKKHDKVEGLIKQLNRMNLDDADYGATYYKALKIDNDIQKVVRPP</sequence>
<evidence type="ECO:0000313" key="2">
    <source>
        <dbReference type="EMBL" id="KII83100.1"/>
    </source>
</evidence>
<feature type="compositionally biased region" description="Basic residues" evidence="1">
    <location>
        <begin position="234"/>
        <end position="256"/>
    </location>
</feature>
<dbReference type="HOGENOM" id="CLU_003921_6_0_1"/>
<keyword evidence="3" id="KW-1185">Reference proteome</keyword>
<reference evidence="2 3" key="1">
    <citation type="submission" date="2014-06" db="EMBL/GenBank/DDBJ databases">
        <title>Evolutionary Origins and Diversification of the Mycorrhizal Mutualists.</title>
        <authorList>
            <consortium name="DOE Joint Genome Institute"/>
            <consortium name="Mycorrhizal Genomics Consortium"/>
            <person name="Kohler A."/>
            <person name="Kuo A."/>
            <person name="Nagy L.G."/>
            <person name="Floudas D."/>
            <person name="Copeland A."/>
            <person name="Barry K.W."/>
            <person name="Cichocki N."/>
            <person name="Veneault-Fourrey C."/>
            <person name="LaButti K."/>
            <person name="Lindquist E.A."/>
            <person name="Lipzen A."/>
            <person name="Lundell T."/>
            <person name="Morin E."/>
            <person name="Murat C."/>
            <person name="Riley R."/>
            <person name="Ohm R."/>
            <person name="Sun H."/>
            <person name="Tunlid A."/>
            <person name="Henrissat B."/>
            <person name="Grigoriev I.V."/>
            <person name="Hibbett D.S."/>
            <person name="Martin F."/>
        </authorList>
    </citation>
    <scope>NUCLEOTIDE SEQUENCE [LARGE SCALE GENOMIC DNA]</scope>
    <source>
        <strain evidence="2 3">FD-325 SS-3</strain>
    </source>
</reference>
<feature type="compositionally biased region" description="Acidic residues" evidence="1">
    <location>
        <begin position="202"/>
        <end position="230"/>
    </location>
</feature>
<dbReference type="AlphaFoldDB" id="A0A0C9SVK4"/>
<organism evidence="2 3">
    <name type="scientific">Plicaturopsis crispa FD-325 SS-3</name>
    <dbReference type="NCBI Taxonomy" id="944288"/>
    <lineage>
        <taxon>Eukaryota</taxon>
        <taxon>Fungi</taxon>
        <taxon>Dikarya</taxon>
        <taxon>Basidiomycota</taxon>
        <taxon>Agaricomycotina</taxon>
        <taxon>Agaricomycetes</taxon>
        <taxon>Agaricomycetidae</taxon>
        <taxon>Amylocorticiales</taxon>
        <taxon>Amylocorticiaceae</taxon>
        <taxon>Plicatura</taxon>
        <taxon>Plicaturopsis crispa</taxon>
    </lineage>
</organism>
<dbReference type="OrthoDB" id="3268646at2759"/>
<dbReference type="Proteomes" id="UP000053263">
    <property type="component" value="Unassembled WGS sequence"/>
</dbReference>
<gene>
    <name evidence="2" type="ORF">PLICRDRAFT_80033</name>
</gene>
<evidence type="ECO:0000256" key="1">
    <source>
        <dbReference type="SAM" id="MobiDB-lite"/>
    </source>
</evidence>
<accession>A0A0C9SVK4</accession>
<proteinExistence type="predicted"/>
<feature type="region of interest" description="Disordered" evidence="1">
    <location>
        <begin position="197"/>
        <end position="287"/>
    </location>
</feature>
<evidence type="ECO:0000313" key="3">
    <source>
        <dbReference type="Proteomes" id="UP000053263"/>
    </source>
</evidence>
<feature type="non-terminal residue" evidence="2">
    <location>
        <position position="323"/>
    </location>
</feature>
<protein>
    <submittedName>
        <fullName evidence="2">Uncharacterized protein</fullName>
    </submittedName>
</protein>
<dbReference type="EMBL" id="KN832583">
    <property type="protein sequence ID" value="KII83100.1"/>
    <property type="molecule type" value="Genomic_DNA"/>
</dbReference>
<feature type="compositionally biased region" description="Basic and acidic residues" evidence="1">
    <location>
        <begin position="275"/>
        <end position="287"/>
    </location>
</feature>